<proteinExistence type="predicted"/>
<accession>A0A6B3MZ76</accession>
<organism evidence="1">
    <name type="scientific">Symploca sp. SIO1C4</name>
    <dbReference type="NCBI Taxonomy" id="2607765"/>
    <lineage>
        <taxon>Bacteria</taxon>
        <taxon>Bacillati</taxon>
        <taxon>Cyanobacteriota</taxon>
        <taxon>Cyanophyceae</taxon>
        <taxon>Coleofasciculales</taxon>
        <taxon>Coleofasciculaceae</taxon>
        <taxon>Symploca</taxon>
    </lineage>
</organism>
<protein>
    <submittedName>
        <fullName evidence="1">Uncharacterized protein</fullName>
    </submittedName>
</protein>
<dbReference type="AlphaFoldDB" id="A0A6B3MZ76"/>
<reference evidence="1" key="1">
    <citation type="submission" date="2019-11" db="EMBL/GenBank/DDBJ databases">
        <title>Genomic insights into an expanded diversity of filamentous marine cyanobacteria reveals the extraordinary biosynthetic potential of Moorea and Okeania.</title>
        <authorList>
            <person name="Ferreira Leao T."/>
            <person name="Wang M."/>
            <person name="Moss N."/>
            <person name="Da Silva R."/>
            <person name="Sanders J."/>
            <person name="Nurk S."/>
            <person name="Gurevich A."/>
            <person name="Humphrey G."/>
            <person name="Reher R."/>
            <person name="Zhu Q."/>
            <person name="Belda-Ferre P."/>
            <person name="Glukhov E."/>
            <person name="Rex R."/>
            <person name="Dorrestein P.C."/>
            <person name="Knight R."/>
            <person name="Pevzner P."/>
            <person name="Gerwick W.H."/>
            <person name="Gerwick L."/>
        </authorList>
    </citation>
    <scope>NUCLEOTIDE SEQUENCE</scope>
    <source>
        <strain evidence="1">SIO1C4</strain>
    </source>
</reference>
<evidence type="ECO:0000313" key="1">
    <source>
        <dbReference type="EMBL" id="NER26139.1"/>
    </source>
</evidence>
<name>A0A6B3MZ76_9CYAN</name>
<dbReference type="EMBL" id="JAAHFQ010000003">
    <property type="protein sequence ID" value="NER26139.1"/>
    <property type="molecule type" value="Genomic_DNA"/>
</dbReference>
<gene>
    <name evidence="1" type="ORF">F6J89_00290</name>
</gene>
<comment type="caution">
    <text evidence="1">The sequence shown here is derived from an EMBL/GenBank/DDBJ whole genome shotgun (WGS) entry which is preliminary data.</text>
</comment>
<sequence>MTTLFNCLQPAQKFRISIGDIARMLKIPQHLIVRVECWTYVVFVHRRDVGGQFISYRKLEQWKNAVACQIQKCSAIPQLQKLWLAIIKDYRKYKKQYEKGSRQFLRKIRLQRRDTLRQQPISSPLEYP</sequence>